<name>W9C3Z4_SCLBF</name>
<comment type="caution">
    <text evidence="1">The sequence shown here is derived from an EMBL/GenBank/DDBJ whole genome shotgun (WGS) entry which is preliminary data.</text>
</comment>
<proteinExistence type="predicted"/>
<dbReference type="AlphaFoldDB" id="W9C3Z4"/>
<evidence type="ECO:0000313" key="1">
    <source>
        <dbReference type="EMBL" id="ESZ90413.1"/>
    </source>
</evidence>
<organism evidence="1 2">
    <name type="scientific">Sclerotinia borealis (strain F-4128)</name>
    <dbReference type="NCBI Taxonomy" id="1432307"/>
    <lineage>
        <taxon>Eukaryota</taxon>
        <taxon>Fungi</taxon>
        <taxon>Dikarya</taxon>
        <taxon>Ascomycota</taxon>
        <taxon>Pezizomycotina</taxon>
        <taxon>Leotiomycetes</taxon>
        <taxon>Helotiales</taxon>
        <taxon>Sclerotiniaceae</taxon>
        <taxon>Sclerotinia</taxon>
    </lineage>
</organism>
<dbReference type="Proteomes" id="UP000019487">
    <property type="component" value="Unassembled WGS sequence"/>
</dbReference>
<sequence>MNILRVEDYDNPFASLKDLSLKDRPIFETRKRLLDLPTNVLKKILRELLVRPTHIMPGIVREKGPWASAPKLRYRYQWSEARQEEYESQNLPKTVKGQKIQVFWAASPTREEAQIIEDGYNQLTTVTKDGQEIQGFIHNRKDYGVQIIHRSTVPITAISGVAILRSCKKFERLGTTVLYEENSFLFDTRGLSPFVEPQTVVTMKHLTHKPNEIPGRCRDDGTLPNRQQINRSIDMIFEQNQEKSSKFIYQDPFTRFLTEIGRNNAPHITKIVIQGRWNWIHGTWKDTGSQAVGLHELLPIYTLILEDVCKNIHTVILHDDDQGYPQVSRLGPLGIDKDKEISESVEKLVHELPYLQNLQLGLYQFVPAGCGYDPGVPGSDISVHEQPNDEWGKALKWMGFVQQRAKSRKDAQAQYQKAIEARCVTDV</sequence>
<evidence type="ECO:0000313" key="2">
    <source>
        <dbReference type="Proteomes" id="UP000019487"/>
    </source>
</evidence>
<dbReference type="EMBL" id="AYSA01000631">
    <property type="protein sequence ID" value="ESZ90413.1"/>
    <property type="molecule type" value="Genomic_DNA"/>
</dbReference>
<reference evidence="1 2" key="1">
    <citation type="journal article" date="2014" name="Genome Announc.">
        <title>Draft genome sequence of Sclerotinia borealis, a psychrophilic plant pathogenic fungus.</title>
        <authorList>
            <person name="Mardanov A.V."/>
            <person name="Beletsky A.V."/>
            <person name="Kadnikov V.V."/>
            <person name="Ignatov A.N."/>
            <person name="Ravin N.V."/>
        </authorList>
    </citation>
    <scope>NUCLEOTIDE SEQUENCE [LARGE SCALE GENOMIC DNA]</scope>
    <source>
        <strain evidence="2">F-4157</strain>
    </source>
</reference>
<protein>
    <submittedName>
        <fullName evidence="1">Uncharacterized protein</fullName>
    </submittedName>
</protein>
<gene>
    <name evidence="1" type="ORF">SBOR_9201</name>
</gene>
<keyword evidence="2" id="KW-1185">Reference proteome</keyword>
<accession>W9C3Z4</accession>
<dbReference type="OrthoDB" id="3555548at2759"/>
<dbReference type="HOGENOM" id="CLU_733598_0_0_1"/>